<dbReference type="SUPFAM" id="SSF53098">
    <property type="entry name" value="Ribonuclease H-like"/>
    <property type="match status" value="1"/>
</dbReference>
<protein>
    <recommendedName>
        <fullName evidence="1">Integrase catalytic domain-containing protein</fullName>
    </recommendedName>
</protein>
<accession>A0A2H0V4R8</accession>
<dbReference type="Pfam" id="PF00665">
    <property type="entry name" value="rve"/>
    <property type="match status" value="1"/>
</dbReference>
<dbReference type="GO" id="GO:0003676">
    <property type="term" value="F:nucleic acid binding"/>
    <property type="evidence" value="ECO:0007669"/>
    <property type="project" value="InterPro"/>
</dbReference>
<comment type="caution">
    <text evidence="2">The sequence shown here is derived from an EMBL/GenBank/DDBJ whole genome shotgun (WGS) entry which is preliminary data.</text>
</comment>
<evidence type="ECO:0000313" key="2">
    <source>
        <dbReference type="EMBL" id="PIR94045.1"/>
    </source>
</evidence>
<gene>
    <name evidence="2" type="ORF">COT97_03305</name>
</gene>
<dbReference type="InterPro" id="IPR012337">
    <property type="entry name" value="RNaseH-like_sf"/>
</dbReference>
<evidence type="ECO:0000313" key="3">
    <source>
        <dbReference type="Proteomes" id="UP000229901"/>
    </source>
</evidence>
<dbReference type="Proteomes" id="UP000229901">
    <property type="component" value="Unassembled WGS sequence"/>
</dbReference>
<dbReference type="PROSITE" id="PS50994">
    <property type="entry name" value="INTEGRASE"/>
    <property type="match status" value="1"/>
</dbReference>
<proteinExistence type="predicted"/>
<dbReference type="EMBL" id="PFAP01000021">
    <property type="protein sequence ID" value="PIR94045.1"/>
    <property type="molecule type" value="Genomic_DNA"/>
</dbReference>
<name>A0A2H0V4R8_9BACT</name>
<dbReference type="InterPro" id="IPR001584">
    <property type="entry name" value="Integrase_cat-core"/>
</dbReference>
<dbReference type="Gene3D" id="3.30.420.10">
    <property type="entry name" value="Ribonuclease H-like superfamily/Ribonuclease H"/>
    <property type="match status" value="1"/>
</dbReference>
<feature type="domain" description="Integrase catalytic" evidence="1">
    <location>
        <begin position="135"/>
        <end position="292"/>
    </location>
</feature>
<dbReference type="InterPro" id="IPR036397">
    <property type="entry name" value="RNaseH_sf"/>
</dbReference>
<sequence length="300" mass="35694">MAGSPLSAPKEIRGRWYLQTDKYGKTVMEVCSIFGMSRKTYYKWYNRDHGLIKSSKYISRKIHPHTKLTFKVKKLIQEAKIKYNYGPKKMKFWLDKNHQIQVSSTTIYKFYKRKALIRKPQKKLRWYTPLKEPYKAILPGENVQIDVKYVPGGNQTWKYQFRFIDTVTNLQFSVDMTNRESKTTIKAMKQAKQYFPFEISGVQTDNGSEFRGDFHRYLIQTNIIHRYIPKRSAPWNGKVERANRSVDDEYYLNSTKPWKTLKEYFNWYNFDRPHEGKGMNGLTPHEKYLILASKCVTLEG</sequence>
<reference evidence="3" key="1">
    <citation type="submission" date="2017-09" db="EMBL/GenBank/DDBJ databases">
        <title>Depth-based differentiation of microbial function through sediment-hosted aquifers and enrichment of novel symbionts in the deep terrestrial subsurface.</title>
        <authorList>
            <person name="Probst A.J."/>
            <person name="Ladd B."/>
            <person name="Jarett J.K."/>
            <person name="Geller-Mcgrath D.E."/>
            <person name="Sieber C.M.K."/>
            <person name="Emerson J.B."/>
            <person name="Anantharaman K."/>
            <person name="Thomas B.C."/>
            <person name="Malmstrom R."/>
            <person name="Stieglmeier M."/>
            <person name="Klingl A."/>
            <person name="Woyke T."/>
            <person name="Ryan C.M."/>
            <person name="Banfield J.F."/>
        </authorList>
    </citation>
    <scope>NUCLEOTIDE SEQUENCE [LARGE SCALE GENOMIC DNA]</scope>
</reference>
<evidence type="ECO:0000259" key="1">
    <source>
        <dbReference type="PROSITE" id="PS50994"/>
    </source>
</evidence>
<dbReference type="GO" id="GO:0015074">
    <property type="term" value="P:DNA integration"/>
    <property type="evidence" value="ECO:0007669"/>
    <property type="project" value="InterPro"/>
</dbReference>
<dbReference type="AlphaFoldDB" id="A0A2H0V4R8"/>
<organism evidence="2 3">
    <name type="scientific">Candidatus Falkowbacteria bacterium CG10_big_fil_rev_8_21_14_0_10_39_11</name>
    <dbReference type="NCBI Taxonomy" id="1974565"/>
    <lineage>
        <taxon>Bacteria</taxon>
        <taxon>Candidatus Falkowiibacteriota</taxon>
    </lineage>
</organism>